<dbReference type="Gene3D" id="1.10.1200.20">
    <property type="entry name" value="Colicin E immunity protein"/>
    <property type="match status" value="1"/>
</dbReference>
<proteinExistence type="predicted"/>
<dbReference type="EMBL" id="JBHSON010000101">
    <property type="protein sequence ID" value="MFC5753006.1"/>
    <property type="molecule type" value="Genomic_DNA"/>
</dbReference>
<dbReference type="Proteomes" id="UP001596074">
    <property type="component" value="Unassembled WGS sequence"/>
</dbReference>
<reference evidence="2" key="1">
    <citation type="journal article" date="2019" name="Int. J. Syst. Evol. Microbiol.">
        <title>The Global Catalogue of Microorganisms (GCM) 10K type strain sequencing project: providing services to taxonomists for standard genome sequencing and annotation.</title>
        <authorList>
            <consortium name="The Broad Institute Genomics Platform"/>
            <consortium name="The Broad Institute Genome Sequencing Center for Infectious Disease"/>
            <person name="Wu L."/>
            <person name="Ma J."/>
        </authorList>
    </citation>
    <scope>NUCLEOTIDE SEQUENCE [LARGE SCALE GENOMIC DNA]</scope>
    <source>
        <strain evidence="2">KCTC 42087</strain>
    </source>
</reference>
<accession>A0ABW1AEP0</accession>
<evidence type="ECO:0000313" key="1">
    <source>
        <dbReference type="EMBL" id="MFC5753006.1"/>
    </source>
</evidence>
<sequence>MNLRPELLPPQVSPERIEELGREIDRIAALRGDAAREAEAAFAETTGHSYEDFREYWGAESREEAALRALRPAYPRVPDITRDELVEIVRRIQTSHPDQDWYLLLLETNTSHPTVSDLIFWPPPELESATPEQIVDTALSHHPIPL</sequence>
<organism evidence="1 2">
    <name type="scientific">Actinomadura rugatobispora</name>
    <dbReference type="NCBI Taxonomy" id="1994"/>
    <lineage>
        <taxon>Bacteria</taxon>
        <taxon>Bacillati</taxon>
        <taxon>Actinomycetota</taxon>
        <taxon>Actinomycetes</taxon>
        <taxon>Streptosporangiales</taxon>
        <taxon>Thermomonosporaceae</taxon>
        <taxon>Actinomadura</taxon>
    </lineage>
</organism>
<evidence type="ECO:0008006" key="3">
    <source>
        <dbReference type="Google" id="ProtNLM"/>
    </source>
</evidence>
<dbReference type="RefSeq" id="WP_378289581.1">
    <property type="nucleotide sequence ID" value="NZ_JBHSON010000101.1"/>
</dbReference>
<name>A0ABW1AEP0_9ACTN</name>
<evidence type="ECO:0000313" key="2">
    <source>
        <dbReference type="Proteomes" id="UP001596074"/>
    </source>
</evidence>
<keyword evidence="2" id="KW-1185">Reference proteome</keyword>
<protein>
    <recommendedName>
        <fullName evidence="3">SMI1/KNR4 family protein</fullName>
    </recommendedName>
</protein>
<comment type="caution">
    <text evidence="1">The sequence shown here is derived from an EMBL/GenBank/DDBJ whole genome shotgun (WGS) entry which is preliminary data.</text>
</comment>
<dbReference type="InterPro" id="IPR035900">
    <property type="entry name" value="Colicin_E_sf"/>
</dbReference>
<gene>
    <name evidence="1" type="ORF">ACFPZN_45955</name>
</gene>
<dbReference type="SUPFAM" id="SSF47345">
    <property type="entry name" value="Colicin E immunity proteins"/>
    <property type="match status" value="1"/>
</dbReference>